<keyword evidence="2" id="KW-1185">Reference proteome</keyword>
<reference evidence="1 2" key="1">
    <citation type="journal article" date="2018" name="IMA Fungus">
        <title>IMA Genome-F 9: Draft genome sequence of Annulohypoxylon stygium, Aspergillus mulundensis, Berkeleyomyces basicola (syn. Thielaviopsis basicola), Ceratocystis smalleyi, two Cercospora beticola strains, Coleophoma cylindrospora, Fusarium fracticaudum, Phialophora cf. hyalina, and Morchella septimelata.</title>
        <authorList>
            <person name="Wingfield B.D."/>
            <person name="Bills G.F."/>
            <person name="Dong Y."/>
            <person name="Huang W."/>
            <person name="Nel W.J."/>
            <person name="Swalarsk-Parry B.S."/>
            <person name="Vaghefi N."/>
            <person name="Wilken P.M."/>
            <person name="An Z."/>
            <person name="de Beer Z.W."/>
            <person name="De Vos L."/>
            <person name="Chen L."/>
            <person name="Duong T.A."/>
            <person name="Gao Y."/>
            <person name="Hammerbacher A."/>
            <person name="Kikkert J.R."/>
            <person name="Li Y."/>
            <person name="Li H."/>
            <person name="Li K."/>
            <person name="Li Q."/>
            <person name="Liu X."/>
            <person name="Ma X."/>
            <person name="Naidoo K."/>
            <person name="Pethybridge S.J."/>
            <person name="Sun J."/>
            <person name="Steenkamp E.T."/>
            <person name="van der Nest M.A."/>
            <person name="van Wyk S."/>
            <person name="Wingfield M.J."/>
            <person name="Xiong C."/>
            <person name="Yue Q."/>
            <person name="Zhang X."/>
        </authorList>
    </citation>
    <scope>NUCLEOTIDE SEQUENCE [LARGE SCALE GENOMIC DNA]</scope>
    <source>
        <strain evidence="1 2">BP 5553</strain>
    </source>
</reference>
<comment type="caution">
    <text evidence="1">The sequence shown here is derived from an EMBL/GenBank/DDBJ whole genome shotgun (WGS) entry which is preliminary data.</text>
</comment>
<dbReference type="GeneID" id="43597329"/>
<gene>
    <name evidence="1" type="ORF">BP5553_04480</name>
</gene>
<sequence length="423" mass="48012">MSLSQGSNFFLERQLIGERLLNDTHVCDSHIEEIREYLAIPYRNHNATKFTRIRLQGYSRALQCDLALIRTPRQNQMDNFVICPSVFISDENCHAPKPSLQAQPDGMQVLNGEVRQRGVYHGPVSPEAKANAQNFMLEANNPSDDAISIIPQGRTLVAVGNYGTKMLNCSRISVPLVGTIPSQADIITPSLTAEICECSVFVKAVGPNSEFPSTNSATVAERRYCDGIQLLSNHATGYNCPTKPSTDHRNLKAGSIICRPKREDHEYYQGRDSSKCRLNDILARYREKTTAKRDHTDFWEERNSKPGPNSKLPSYRGEYDYCLAIEGEMRDPSLTLEFVEGIKEKWKFSRNRVRDDCRMWRAAEGTVSQASKYLAQKRELVDAIRKIEDVEKWRLGLNPEAAPCEWLFEPLTAIPLRMLWVPQ</sequence>
<dbReference type="EMBL" id="NPIC01000003">
    <property type="protein sequence ID" value="RDL37047.1"/>
    <property type="molecule type" value="Genomic_DNA"/>
</dbReference>
<evidence type="ECO:0000313" key="1">
    <source>
        <dbReference type="EMBL" id="RDL37047.1"/>
    </source>
</evidence>
<name>A0A370TNF5_9HELO</name>
<dbReference type="Proteomes" id="UP000254866">
    <property type="component" value="Unassembled WGS sequence"/>
</dbReference>
<dbReference type="AlphaFoldDB" id="A0A370TNF5"/>
<dbReference type="RefSeq" id="XP_031869703.1">
    <property type="nucleotide sequence ID" value="XM_032013103.1"/>
</dbReference>
<evidence type="ECO:0000313" key="2">
    <source>
        <dbReference type="Proteomes" id="UP000254866"/>
    </source>
</evidence>
<organism evidence="1 2">
    <name type="scientific">Venustampulla echinocandica</name>
    <dbReference type="NCBI Taxonomy" id="2656787"/>
    <lineage>
        <taxon>Eukaryota</taxon>
        <taxon>Fungi</taxon>
        <taxon>Dikarya</taxon>
        <taxon>Ascomycota</taxon>
        <taxon>Pezizomycotina</taxon>
        <taxon>Leotiomycetes</taxon>
        <taxon>Helotiales</taxon>
        <taxon>Pleuroascaceae</taxon>
        <taxon>Venustampulla</taxon>
    </lineage>
</organism>
<dbReference type="OrthoDB" id="10689199at2759"/>
<proteinExistence type="predicted"/>
<protein>
    <submittedName>
        <fullName evidence="1">Uncharacterized protein</fullName>
    </submittedName>
</protein>
<accession>A0A370TNF5</accession>